<evidence type="ECO:0000313" key="8">
    <source>
        <dbReference type="Proteomes" id="UP000034320"/>
    </source>
</evidence>
<evidence type="ECO:0000259" key="6">
    <source>
        <dbReference type="SMART" id="SM01086"/>
    </source>
</evidence>
<evidence type="ECO:0000256" key="1">
    <source>
        <dbReference type="ARBA" id="ARBA00022741"/>
    </source>
</evidence>
<reference evidence="7 8" key="1">
    <citation type="journal article" date="2015" name="Nature">
        <title>rRNA introns, odd ribosomes, and small enigmatic genomes across a large radiation of phyla.</title>
        <authorList>
            <person name="Brown C.T."/>
            <person name="Hug L.A."/>
            <person name="Thomas B.C."/>
            <person name="Sharon I."/>
            <person name="Castelle C.J."/>
            <person name="Singh A."/>
            <person name="Wilkins M.J."/>
            <person name="Williams K.H."/>
            <person name="Banfield J.F."/>
        </authorList>
    </citation>
    <scope>NUCLEOTIDE SEQUENCE [LARGE SCALE GENOMIC DNA]</scope>
</reference>
<dbReference type="GO" id="GO:0005524">
    <property type="term" value="F:ATP binding"/>
    <property type="evidence" value="ECO:0007669"/>
    <property type="project" value="UniProtKB-KW"/>
</dbReference>
<feature type="transmembrane region" description="Helical" evidence="4">
    <location>
        <begin position="54"/>
        <end position="76"/>
    </location>
</feature>
<evidence type="ECO:0000256" key="2">
    <source>
        <dbReference type="ARBA" id="ARBA00022840"/>
    </source>
</evidence>
<dbReference type="InterPro" id="IPR001270">
    <property type="entry name" value="ClpA/B"/>
</dbReference>
<protein>
    <submittedName>
        <fullName evidence="7">Clp protease ATP binding subunit</fullName>
    </submittedName>
</protein>
<feature type="domain" description="AAA+ ATPase" evidence="5">
    <location>
        <begin position="555"/>
        <end position="711"/>
    </location>
</feature>
<organism evidence="7 8">
    <name type="scientific">Candidatus Gottesmanbacteria bacterium GW2011_GWA2_42_18</name>
    <dbReference type="NCBI Taxonomy" id="1618442"/>
    <lineage>
        <taxon>Bacteria</taxon>
        <taxon>Candidatus Gottesmaniibacteriota</taxon>
    </lineage>
</organism>
<keyword evidence="2" id="KW-0067">ATP-binding</keyword>
<dbReference type="Proteomes" id="UP000034320">
    <property type="component" value="Unassembled WGS sequence"/>
</dbReference>
<proteinExistence type="predicted"/>
<dbReference type="Pfam" id="PF17871">
    <property type="entry name" value="AAA_lid_9"/>
    <property type="match status" value="1"/>
</dbReference>
<dbReference type="InterPro" id="IPR050130">
    <property type="entry name" value="ClpA_ClpB"/>
</dbReference>
<dbReference type="SMART" id="SM00382">
    <property type="entry name" value="AAA"/>
    <property type="match status" value="2"/>
</dbReference>
<name>A0A0G0Z8V2_9BACT</name>
<evidence type="ECO:0000259" key="5">
    <source>
        <dbReference type="SMART" id="SM00382"/>
    </source>
</evidence>
<feature type="transmembrane region" description="Helical" evidence="4">
    <location>
        <begin position="6"/>
        <end position="33"/>
    </location>
</feature>
<dbReference type="GO" id="GO:0016887">
    <property type="term" value="F:ATP hydrolysis activity"/>
    <property type="evidence" value="ECO:0007669"/>
    <property type="project" value="InterPro"/>
</dbReference>
<dbReference type="PANTHER" id="PTHR11638:SF175">
    <property type="entry name" value="ATP-DEPENDENT CLP PROTEASE, ATP-BINDING SUBUNIT CLPC"/>
    <property type="match status" value="1"/>
</dbReference>
<evidence type="ECO:0000256" key="3">
    <source>
        <dbReference type="ARBA" id="ARBA00023186"/>
    </source>
</evidence>
<dbReference type="Gene3D" id="3.40.50.300">
    <property type="entry name" value="P-loop containing nucleotide triphosphate hydrolases"/>
    <property type="match status" value="2"/>
</dbReference>
<keyword evidence="4" id="KW-0812">Transmembrane</keyword>
<dbReference type="GO" id="GO:0008233">
    <property type="term" value="F:peptidase activity"/>
    <property type="evidence" value="ECO:0007669"/>
    <property type="project" value="UniProtKB-KW"/>
</dbReference>
<keyword evidence="4" id="KW-0472">Membrane</keyword>
<comment type="caution">
    <text evidence="7">The sequence shown here is derived from an EMBL/GenBank/DDBJ whole genome shotgun (WGS) entry which is preliminary data.</text>
</comment>
<dbReference type="Pfam" id="PF00004">
    <property type="entry name" value="AAA"/>
    <property type="match status" value="1"/>
</dbReference>
<feature type="transmembrane region" description="Helical" evidence="4">
    <location>
        <begin position="82"/>
        <end position="111"/>
    </location>
</feature>
<dbReference type="GO" id="GO:0034605">
    <property type="term" value="P:cellular response to heat"/>
    <property type="evidence" value="ECO:0007669"/>
    <property type="project" value="TreeGrafter"/>
</dbReference>
<evidence type="ECO:0000313" key="7">
    <source>
        <dbReference type="EMBL" id="KKS45102.1"/>
    </source>
</evidence>
<dbReference type="InterPro" id="IPR003593">
    <property type="entry name" value="AAA+_ATPase"/>
</dbReference>
<gene>
    <name evidence="7" type="ORF">UV09_C0048G0002</name>
</gene>
<keyword evidence="7" id="KW-0645">Protease</keyword>
<dbReference type="CDD" id="cd19499">
    <property type="entry name" value="RecA-like_ClpB_Hsp104-like"/>
    <property type="match status" value="1"/>
</dbReference>
<feature type="domain" description="Clp ATPase C-terminal" evidence="6">
    <location>
        <begin position="724"/>
        <end position="811"/>
    </location>
</feature>
<dbReference type="GO" id="GO:0006508">
    <property type="term" value="P:proteolysis"/>
    <property type="evidence" value="ECO:0007669"/>
    <property type="project" value="UniProtKB-KW"/>
</dbReference>
<dbReference type="PATRIC" id="fig|1618442.3.peg.1326"/>
<dbReference type="GO" id="GO:0005737">
    <property type="term" value="C:cytoplasm"/>
    <property type="evidence" value="ECO:0007669"/>
    <property type="project" value="TreeGrafter"/>
</dbReference>
<dbReference type="InterPro" id="IPR027417">
    <property type="entry name" value="P-loop_NTPase"/>
</dbReference>
<dbReference type="CDD" id="cd00009">
    <property type="entry name" value="AAA"/>
    <property type="match status" value="1"/>
</dbReference>
<dbReference type="InterPro" id="IPR003959">
    <property type="entry name" value="ATPase_AAA_core"/>
</dbReference>
<dbReference type="PRINTS" id="PR00300">
    <property type="entry name" value="CLPPROTEASEA"/>
</dbReference>
<dbReference type="Gene3D" id="1.10.8.60">
    <property type="match status" value="2"/>
</dbReference>
<dbReference type="InterPro" id="IPR019489">
    <property type="entry name" value="Clp_ATPase_C"/>
</dbReference>
<sequence>MDDYLYWHYGIILSRLLTYVVNSVYFAFYFCAIPHHLSHLLSPWKRIQTRRGRGFQLAEVFSVASFNLTSRIIGLFLRLSVIIFGLTMMLVLPLIYIPPVLIWALVPFLTYPLYLIRHKKFAEETAGFKKTATAFALLKTFCLSKIGRFTLGRSGLNPLSISGQIPQNEDEVAGNLPDEDLYNLIYSELSLIQAFSLKKVSREDFFECLNWYKQLEKLAEKPLMEDLDRIRTLSGVGMDWSYGYTVELDKYSRDLTAEPSPFPFLLGREAEIKKLERALLKSSNNNVLIIGEPGIARHMLIETLARNLSSGKCDRRLFLKRIIKIDMHTLCSGEKNLADIKAIFSDIYLEAQSAGNIILFIDEIDKYISEGSGRLNLTDVFEKFARGRMGFIGLTTTEDYHRFLEKNATLTGMFEEIFIYPPDIKTVIRELEISIVPMLEEKHHTLVSYSAIKKTVENAERYLTSSPFPAKAIELMENSIIASEKKNFITAEDIDSYLSQKLKIPLGNFKSGEKEKLTNLEDILHLRIINQHSAIRQLSGALRRARLNVSSESKPIGSFLFLGPTGVGKTETAKALAESYFGGQDRMQRFDMSQYQGEEGLSRLLGHNASQQAGELTEKLTENPFTLILFDEIEKAPKEIQHLFLTLLDEGYIHDASGKKIDCRQTIIIATSNAGSEFIRETLQSGQYTQNNLQDKVVEFILREKIFSPEFINRFDAAIVFTPLSQGNLREIAKLQLNSLNRRLAHKEIRVRPTDELINFLASSGASREFGARAMRRTIETSLEDYLAKKLLDGSFKEGNEITIDPGKFTAS</sequence>
<keyword evidence="3" id="KW-0143">Chaperone</keyword>
<dbReference type="EMBL" id="LCDD01000048">
    <property type="protein sequence ID" value="KKS45102.1"/>
    <property type="molecule type" value="Genomic_DNA"/>
</dbReference>
<keyword evidence="1" id="KW-0547">Nucleotide-binding</keyword>
<dbReference type="AlphaFoldDB" id="A0A0G0Z8V2"/>
<dbReference type="InterPro" id="IPR041546">
    <property type="entry name" value="ClpA/ClpB_AAA_lid"/>
</dbReference>
<keyword evidence="7" id="KW-0378">Hydrolase</keyword>
<feature type="domain" description="AAA+ ATPase" evidence="5">
    <location>
        <begin position="283"/>
        <end position="425"/>
    </location>
</feature>
<dbReference type="Pfam" id="PF07724">
    <property type="entry name" value="AAA_2"/>
    <property type="match status" value="1"/>
</dbReference>
<dbReference type="SUPFAM" id="SSF52540">
    <property type="entry name" value="P-loop containing nucleoside triphosphate hydrolases"/>
    <property type="match status" value="2"/>
</dbReference>
<dbReference type="PANTHER" id="PTHR11638">
    <property type="entry name" value="ATP-DEPENDENT CLP PROTEASE"/>
    <property type="match status" value="1"/>
</dbReference>
<keyword evidence="4" id="KW-1133">Transmembrane helix</keyword>
<accession>A0A0G0Z8V2</accession>
<evidence type="ECO:0000256" key="4">
    <source>
        <dbReference type="SAM" id="Phobius"/>
    </source>
</evidence>
<dbReference type="SMART" id="SM01086">
    <property type="entry name" value="ClpB_D2-small"/>
    <property type="match status" value="1"/>
</dbReference>
<dbReference type="Pfam" id="PF10431">
    <property type="entry name" value="ClpB_D2-small"/>
    <property type="match status" value="1"/>
</dbReference>